<gene>
    <name evidence="1" type="ORF">DB31_1104</name>
</gene>
<evidence type="ECO:0000313" key="2">
    <source>
        <dbReference type="Proteomes" id="UP000028725"/>
    </source>
</evidence>
<comment type="caution">
    <text evidence="1">The sequence shown here is derived from an EMBL/GenBank/DDBJ whole genome shotgun (WGS) entry which is preliminary data.</text>
</comment>
<accession>A0A085WEC6</accession>
<dbReference type="AlphaFoldDB" id="A0A085WEC6"/>
<proteinExistence type="predicted"/>
<sequence length="488" mass="51464">MKTKFWLTGTLMLAFGGVGCSDAPDVKEVSDTTAARTADMIRAASASARVMSEMSSLESMGSTAAILQKTFGAVPLMGSPSTCTDPKGCESGMPSNPVQVDPAAAEAQAALVEKYLRERIFTEANVEGTEGDSLFFRIQGEDACTVGETPADASCVKAVDQLQLRIRATRADKDGLDLGFQFGPNHDEPLMLSFAEKSMAVAMDLGEAKDTVIFLAPEAAAQLPRVMAGKVELRLTENGPQDLTFSTGILDGIRIEVDEDGATHAFSTAKANPLSELRMNANAKRLSFALNLGTTEYKGPYGGTSALSSQQVVYSLSGLSFEFSAEEAQNDFVIAHVGLGDAQSYMSLNGTKVITADLNALSGRHFDLNLSKGADGLPLIRVLPEFDLAAKFFMAPLKADPLAGVPSFYEDQSYRVRLSGGNAPSIRPVEANTAKGFPGGLQVVSGELLLQGKDATVTVPAGKCLVGKETAAENSHPLLGYFAATDCQ</sequence>
<organism evidence="1 2">
    <name type="scientific">Hyalangium minutum</name>
    <dbReference type="NCBI Taxonomy" id="394096"/>
    <lineage>
        <taxon>Bacteria</taxon>
        <taxon>Pseudomonadati</taxon>
        <taxon>Myxococcota</taxon>
        <taxon>Myxococcia</taxon>
        <taxon>Myxococcales</taxon>
        <taxon>Cystobacterineae</taxon>
        <taxon>Archangiaceae</taxon>
        <taxon>Hyalangium</taxon>
    </lineage>
</organism>
<reference evidence="1 2" key="1">
    <citation type="submission" date="2014-04" db="EMBL/GenBank/DDBJ databases">
        <title>Genome assembly of Hyalangium minutum DSM 14724.</title>
        <authorList>
            <person name="Sharma G."/>
            <person name="Subramanian S."/>
        </authorList>
    </citation>
    <scope>NUCLEOTIDE SEQUENCE [LARGE SCALE GENOMIC DNA]</scope>
    <source>
        <strain evidence="1 2">DSM 14724</strain>
    </source>
</reference>
<name>A0A085WEC6_9BACT</name>
<dbReference type="EMBL" id="JMCB01000011">
    <property type="protein sequence ID" value="KFE66039.1"/>
    <property type="molecule type" value="Genomic_DNA"/>
</dbReference>
<keyword evidence="2" id="KW-1185">Reference proteome</keyword>
<evidence type="ECO:0000313" key="1">
    <source>
        <dbReference type="EMBL" id="KFE66039.1"/>
    </source>
</evidence>
<protein>
    <submittedName>
        <fullName evidence="1">Putative lipoprotein</fullName>
    </submittedName>
</protein>
<dbReference type="RefSeq" id="WP_044192677.1">
    <property type="nucleotide sequence ID" value="NZ_JMCB01000011.1"/>
</dbReference>
<dbReference type="PROSITE" id="PS51257">
    <property type="entry name" value="PROKAR_LIPOPROTEIN"/>
    <property type="match status" value="1"/>
</dbReference>
<dbReference type="Proteomes" id="UP000028725">
    <property type="component" value="Unassembled WGS sequence"/>
</dbReference>
<keyword evidence="1" id="KW-0449">Lipoprotein</keyword>